<dbReference type="EMBL" id="BSET01000002">
    <property type="protein sequence ID" value="GLK02659.1"/>
    <property type="molecule type" value="Genomic_DNA"/>
</dbReference>
<keyword evidence="3" id="KW-1185">Reference proteome</keyword>
<dbReference type="InterPro" id="IPR021903">
    <property type="entry name" value="DUF3515"/>
</dbReference>
<evidence type="ECO:0000313" key="2">
    <source>
        <dbReference type="EMBL" id="GLK02659.1"/>
    </source>
</evidence>
<dbReference type="AlphaFoldDB" id="A0A9W6HUY8"/>
<dbReference type="RefSeq" id="WP_204937502.1">
    <property type="nucleotide sequence ID" value="NZ_BAAAUM010000002.1"/>
</dbReference>
<organism evidence="2 3">
    <name type="scientific">Microbacterium keratanolyticum</name>
    <dbReference type="NCBI Taxonomy" id="67574"/>
    <lineage>
        <taxon>Bacteria</taxon>
        <taxon>Bacillati</taxon>
        <taxon>Actinomycetota</taxon>
        <taxon>Actinomycetes</taxon>
        <taxon>Micrococcales</taxon>
        <taxon>Microbacteriaceae</taxon>
        <taxon>Microbacterium</taxon>
    </lineage>
</organism>
<dbReference type="PROSITE" id="PS51257">
    <property type="entry name" value="PROKAR_LIPOPROTEIN"/>
    <property type="match status" value="1"/>
</dbReference>
<protein>
    <recommendedName>
        <fullName evidence="4">DUF3515 family protein</fullName>
    </recommendedName>
</protein>
<sequence length="164" mass="17286">MSRTTRWITASLVLAGALLATGCSSTVALKPAPDANNPLCADVMVRLPDGISDQDRRWTDAQATAAWGDPTYSVLMSCGVEVPGPSTMQCVTLGGTDWLVDATDNPWMRMTSYGREPAVQLYVNNEVISPDTVLEAIGPRMSSIPVTAKCTAPDVPIDEGGDGA</sequence>
<reference evidence="2" key="1">
    <citation type="journal article" date="2014" name="Int. J. Syst. Evol. Microbiol.">
        <title>Complete genome sequence of Corynebacterium casei LMG S-19264T (=DSM 44701T), isolated from a smear-ripened cheese.</title>
        <authorList>
            <consortium name="US DOE Joint Genome Institute (JGI-PGF)"/>
            <person name="Walter F."/>
            <person name="Albersmeier A."/>
            <person name="Kalinowski J."/>
            <person name="Ruckert C."/>
        </authorList>
    </citation>
    <scope>NUCLEOTIDE SEQUENCE</scope>
    <source>
        <strain evidence="2">VKM Ac-1958</strain>
    </source>
</reference>
<accession>A0A9W6HUY8</accession>
<name>A0A9W6HUY8_9MICO</name>
<dbReference type="Pfam" id="PF12028">
    <property type="entry name" value="DUF3515"/>
    <property type="match status" value="1"/>
</dbReference>
<comment type="caution">
    <text evidence="2">The sequence shown here is derived from an EMBL/GenBank/DDBJ whole genome shotgun (WGS) entry which is preliminary data.</text>
</comment>
<dbReference type="Proteomes" id="UP001142325">
    <property type="component" value="Unassembled WGS sequence"/>
</dbReference>
<evidence type="ECO:0000313" key="3">
    <source>
        <dbReference type="Proteomes" id="UP001142325"/>
    </source>
</evidence>
<evidence type="ECO:0008006" key="4">
    <source>
        <dbReference type="Google" id="ProtNLM"/>
    </source>
</evidence>
<proteinExistence type="predicted"/>
<feature type="signal peptide" evidence="1">
    <location>
        <begin position="1"/>
        <end position="22"/>
    </location>
</feature>
<gene>
    <name evidence="2" type="ORF">GCM10017596_23740</name>
</gene>
<feature type="chain" id="PRO_5040965103" description="DUF3515 family protein" evidence="1">
    <location>
        <begin position="23"/>
        <end position="164"/>
    </location>
</feature>
<reference evidence="2" key="2">
    <citation type="submission" date="2023-01" db="EMBL/GenBank/DDBJ databases">
        <authorList>
            <person name="Sun Q."/>
            <person name="Evtushenko L."/>
        </authorList>
    </citation>
    <scope>NUCLEOTIDE SEQUENCE</scope>
    <source>
        <strain evidence="2">VKM Ac-1958</strain>
    </source>
</reference>
<keyword evidence="1" id="KW-0732">Signal</keyword>
<evidence type="ECO:0000256" key="1">
    <source>
        <dbReference type="SAM" id="SignalP"/>
    </source>
</evidence>